<sequence length="243" mass="26453">MPPSSFPDDYSEGTHLQTLDKLCETNLSQQKPYGADEISPKKLQSPDAAIYFVASGTLANMITIANCLRPHEAVISASTGYILVRETGAIEAIRHKIIVVDQENGELTPKGIQNALNKNAHYPHMAKPRLVYLSNTLYTKAELTAISAPCRKRGPILFLDGARLGAALSAIENDMTLPDLVRLTDLFRIGGTKVGMLLGEAIVINNKALAEDFSFHIKQRGGLLAKGRILGVQFLDVPFQSLL</sequence>
<dbReference type="Proteomes" id="UP001160390">
    <property type="component" value="Unassembled WGS sequence"/>
</dbReference>
<dbReference type="InterPro" id="IPR015421">
    <property type="entry name" value="PyrdxlP-dep_Trfase_major"/>
</dbReference>
<evidence type="ECO:0000259" key="4">
    <source>
        <dbReference type="Pfam" id="PF01212"/>
    </source>
</evidence>
<comment type="cofactor">
    <cofactor evidence="1">
        <name>pyridoxal 5'-phosphate</name>
        <dbReference type="ChEBI" id="CHEBI:597326"/>
    </cofactor>
</comment>
<name>A0AA35LTH9_9HYPO</name>
<reference evidence="5" key="1">
    <citation type="submission" date="2023-01" db="EMBL/GenBank/DDBJ databases">
        <authorList>
            <person name="Piombo E."/>
        </authorList>
    </citation>
    <scope>NUCLEOTIDE SEQUENCE</scope>
</reference>
<dbReference type="AlphaFoldDB" id="A0AA35LTH9"/>
<gene>
    <name evidence="5" type="ORF">CCHLO57077_00016130</name>
</gene>
<dbReference type="InterPro" id="IPR015424">
    <property type="entry name" value="PyrdxlP-dep_Trfase"/>
</dbReference>
<comment type="similarity">
    <text evidence="2">Belongs to the threonine aldolase family.</text>
</comment>
<dbReference type="Pfam" id="PF01212">
    <property type="entry name" value="Beta_elim_lyase"/>
    <property type="match status" value="1"/>
</dbReference>
<dbReference type="PANTHER" id="PTHR48097:SF5">
    <property type="entry name" value="LOW SPECIFICITY L-THREONINE ALDOLASE"/>
    <property type="match status" value="1"/>
</dbReference>
<evidence type="ECO:0000313" key="6">
    <source>
        <dbReference type="Proteomes" id="UP001160390"/>
    </source>
</evidence>
<dbReference type="EMBL" id="CABFNP030000642">
    <property type="protein sequence ID" value="CAI6071831.1"/>
    <property type="molecule type" value="Genomic_DNA"/>
</dbReference>
<proteinExistence type="inferred from homology"/>
<organism evidence="5 6">
    <name type="scientific">Clonostachys chloroleuca</name>
    <dbReference type="NCBI Taxonomy" id="1926264"/>
    <lineage>
        <taxon>Eukaryota</taxon>
        <taxon>Fungi</taxon>
        <taxon>Dikarya</taxon>
        <taxon>Ascomycota</taxon>
        <taxon>Pezizomycotina</taxon>
        <taxon>Sordariomycetes</taxon>
        <taxon>Hypocreomycetidae</taxon>
        <taxon>Hypocreales</taxon>
        <taxon>Bionectriaceae</taxon>
        <taxon>Clonostachys</taxon>
    </lineage>
</organism>
<keyword evidence="3" id="KW-0663">Pyridoxal phosphate</keyword>
<dbReference type="InterPro" id="IPR001597">
    <property type="entry name" value="ArAA_b-elim_lyase/Thr_aldolase"/>
</dbReference>
<dbReference type="SUPFAM" id="SSF53383">
    <property type="entry name" value="PLP-dependent transferases"/>
    <property type="match status" value="1"/>
</dbReference>
<dbReference type="PANTHER" id="PTHR48097">
    <property type="entry name" value="L-THREONINE ALDOLASE-RELATED"/>
    <property type="match status" value="1"/>
</dbReference>
<evidence type="ECO:0000313" key="5">
    <source>
        <dbReference type="EMBL" id="CAI6071831.1"/>
    </source>
</evidence>
<keyword evidence="6" id="KW-1185">Reference proteome</keyword>
<dbReference type="GO" id="GO:0016829">
    <property type="term" value="F:lyase activity"/>
    <property type="evidence" value="ECO:0007669"/>
    <property type="project" value="InterPro"/>
</dbReference>
<accession>A0AA35LTH9</accession>
<protein>
    <recommendedName>
        <fullName evidence="4">Aromatic amino acid beta-eliminating lyase/threonine aldolase domain-containing protein</fullName>
    </recommendedName>
</protein>
<evidence type="ECO:0000256" key="2">
    <source>
        <dbReference type="ARBA" id="ARBA00006966"/>
    </source>
</evidence>
<feature type="domain" description="Aromatic amino acid beta-eliminating lyase/threonine aldolase" evidence="4">
    <location>
        <begin position="49"/>
        <end position="230"/>
    </location>
</feature>
<comment type="caution">
    <text evidence="5">The sequence shown here is derived from an EMBL/GenBank/DDBJ whole genome shotgun (WGS) entry which is preliminary data.</text>
</comment>
<evidence type="ECO:0000256" key="3">
    <source>
        <dbReference type="ARBA" id="ARBA00022898"/>
    </source>
</evidence>
<dbReference type="Gene3D" id="3.40.640.10">
    <property type="entry name" value="Type I PLP-dependent aspartate aminotransferase-like (Major domain)"/>
    <property type="match status" value="1"/>
</dbReference>
<evidence type="ECO:0000256" key="1">
    <source>
        <dbReference type="ARBA" id="ARBA00001933"/>
    </source>
</evidence>
<dbReference type="GO" id="GO:0006520">
    <property type="term" value="P:amino acid metabolic process"/>
    <property type="evidence" value="ECO:0007669"/>
    <property type="project" value="InterPro"/>
</dbReference>